<gene>
    <name evidence="1" type="ORF">QRX50_35800</name>
</gene>
<dbReference type="EMBL" id="CP127294">
    <property type="protein sequence ID" value="WIX76768.1"/>
    <property type="molecule type" value="Genomic_DNA"/>
</dbReference>
<evidence type="ECO:0000313" key="1">
    <source>
        <dbReference type="EMBL" id="WIX76768.1"/>
    </source>
</evidence>
<proteinExistence type="predicted"/>
<keyword evidence="2" id="KW-1185">Reference proteome</keyword>
<evidence type="ECO:0000313" key="2">
    <source>
        <dbReference type="Proteomes" id="UP001236014"/>
    </source>
</evidence>
<accession>A0A9Y2IE96</accession>
<name>A0A9Y2IE96_9PSEU</name>
<dbReference type="AlphaFoldDB" id="A0A9Y2IE96"/>
<dbReference type="RefSeq" id="WP_285967516.1">
    <property type="nucleotide sequence ID" value="NZ_CP127294.1"/>
</dbReference>
<organism evidence="1 2">
    <name type="scientific">Amycolatopsis carbonis</name>
    <dbReference type="NCBI Taxonomy" id="715471"/>
    <lineage>
        <taxon>Bacteria</taxon>
        <taxon>Bacillati</taxon>
        <taxon>Actinomycetota</taxon>
        <taxon>Actinomycetes</taxon>
        <taxon>Pseudonocardiales</taxon>
        <taxon>Pseudonocardiaceae</taxon>
        <taxon>Amycolatopsis</taxon>
    </lineage>
</organism>
<reference evidence="1 2" key="1">
    <citation type="submission" date="2023-06" db="EMBL/GenBank/DDBJ databases">
        <authorList>
            <person name="Oyuntsetseg B."/>
            <person name="Kim S.B."/>
        </authorList>
    </citation>
    <scope>NUCLEOTIDE SEQUENCE [LARGE SCALE GENOMIC DNA]</scope>
    <source>
        <strain evidence="1 2">2-15</strain>
    </source>
</reference>
<protein>
    <submittedName>
        <fullName evidence="1">Uncharacterized protein</fullName>
    </submittedName>
</protein>
<dbReference type="Proteomes" id="UP001236014">
    <property type="component" value="Chromosome"/>
</dbReference>
<dbReference type="KEGG" id="acab:QRX50_35800"/>
<sequence>MQARLAGEPPADYLRPFGGDYLFTLPGERDDHDWYGSGLLA</sequence>